<organism evidence="2 5">
    <name type="scientific">Salmonella enterica subsp. enterica serovar Gaminara</name>
    <dbReference type="NCBI Taxonomy" id="913070"/>
    <lineage>
        <taxon>Bacteria</taxon>
        <taxon>Pseudomonadati</taxon>
        <taxon>Pseudomonadota</taxon>
        <taxon>Gammaproteobacteria</taxon>
        <taxon>Enterobacterales</taxon>
        <taxon>Enterobacteriaceae</taxon>
        <taxon>Salmonella</taxon>
    </lineage>
</organism>
<dbReference type="AlphaFoldDB" id="A0A2T8X7B6"/>
<dbReference type="Proteomes" id="UP000245551">
    <property type="component" value="Unassembled WGS sequence"/>
</dbReference>
<keyword evidence="1" id="KW-0472">Membrane</keyword>
<dbReference type="RefSeq" id="WP_058111916.1">
    <property type="nucleotide sequence ID" value="NZ_CP024165.1"/>
</dbReference>
<feature type="transmembrane region" description="Helical" evidence="1">
    <location>
        <begin position="272"/>
        <end position="293"/>
    </location>
</feature>
<feature type="transmembrane region" description="Helical" evidence="1">
    <location>
        <begin position="305"/>
        <end position="321"/>
    </location>
</feature>
<proteinExistence type="predicted"/>
<dbReference type="EMBL" id="QDOO01000010">
    <property type="protein sequence ID" value="PVM66167.1"/>
    <property type="molecule type" value="Genomic_DNA"/>
</dbReference>
<feature type="transmembrane region" description="Helical" evidence="1">
    <location>
        <begin position="137"/>
        <end position="169"/>
    </location>
</feature>
<accession>A0A2T8X7B6</accession>
<evidence type="ECO:0000313" key="4">
    <source>
        <dbReference type="Proteomes" id="UP000245068"/>
    </source>
</evidence>
<sequence>MNNQDLKIGTAFISMIYFPLGFLVSLIEVINGYRWGNFLFAFILGLLAFSLIPYSDWDLTRHYETYLSYNNTSFSEVWEQSDNRYLVINTIIYLFNAFAIKKEFLPFFAVFISYLFYLNVFSKFIREKKPNILIRSIYLYILLTVIPFFAIASSLRQYLAFSIILYIIITYCSKQDRRTFLISFPLVVMAIGIHPSVILLIALFLFSRFIRLNRIVVLLIFFILVLNFNGYISIQLFKLFKPLLMNTGFYYPEYMDAEVIHMNNQLLSTNEFILNKLILPSIFYLLIPVFLIFYKKSNSKQEKQLKNYCALLLLTICLLSLSPDLFYRFSIFWTLFYSYIYFTYDSERMSLPAKQCYLVIIIVASCVINLAQANMGKKIIYNSWGSFFYQPSLFVFVKEIKTTDYINVSQ</sequence>
<dbReference type="EMBL" id="QDLV01000011">
    <property type="protein sequence ID" value="PVJ46543.1"/>
    <property type="molecule type" value="Genomic_DNA"/>
</dbReference>
<name>A0A2T8X7B6_SALET</name>
<keyword evidence="1" id="KW-0812">Transmembrane</keyword>
<evidence type="ECO:0008006" key="6">
    <source>
        <dbReference type="Google" id="ProtNLM"/>
    </source>
</evidence>
<feature type="transmembrane region" description="Helical" evidence="1">
    <location>
        <begin position="38"/>
        <end position="55"/>
    </location>
</feature>
<comment type="caution">
    <text evidence="2">The sequence shown here is derived from an EMBL/GenBank/DDBJ whole genome shotgun (WGS) entry which is preliminary data.</text>
</comment>
<keyword evidence="1" id="KW-1133">Transmembrane helix</keyword>
<protein>
    <recommendedName>
        <fullName evidence="6">EpsG family protein</fullName>
    </recommendedName>
</protein>
<evidence type="ECO:0000256" key="1">
    <source>
        <dbReference type="SAM" id="Phobius"/>
    </source>
</evidence>
<feature type="transmembrane region" description="Helical" evidence="1">
    <location>
        <begin position="215"/>
        <end position="237"/>
    </location>
</feature>
<dbReference type="Pfam" id="PF14897">
    <property type="entry name" value="EpsG"/>
    <property type="match status" value="1"/>
</dbReference>
<feature type="transmembrane region" description="Helical" evidence="1">
    <location>
        <begin position="356"/>
        <end position="373"/>
    </location>
</feature>
<dbReference type="InterPro" id="IPR049458">
    <property type="entry name" value="EpsG-like"/>
</dbReference>
<evidence type="ECO:0000313" key="5">
    <source>
        <dbReference type="Proteomes" id="UP000245551"/>
    </source>
</evidence>
<reference evidence="4 5" key="1">
    <citation type="submission" date="2018-04" db="EMBL/GenBank/DDBJ databases">
        <title>Serotype diversity and antimicrobial resistance among Salmonella enterica isolated from patients at an equine referral hospital.</title>
        <authorList>
            <person name="Leon I.M."/>
            <person name="Lawhon S.D."/>
            <person name="Norman K.N."/>
            <person name="Threadgill D.S."/>
            <person name="Ohta N."/>
            <person name="Vinasco J."/>
            <person name="Scott H.M."/>
        </authorList>
    </citation>
    <scope>NUCLEOTIDE SEQUENCE [LARGE SCALE GENOMIC DNA]</scope>
    <source>
        <strain evidence="3 4">159</strain>
        <strain evidence="2 5">230</strain>
    </source>
</reference>
<feature type="transmembrane region" description="Helical" evidence="1">
    <location>
        <begin position="104"/>
        <end position="125"/>
    </location>
</feature>
<evidence type="ECO:0000313" key="3">
    <source>
        <dbReference type="EMBL" id="PVM66167.1"/>
    </source>
</evidence>
<feature type="transmembrane region" description="Helical" evidence="1">
    <location>
        <begin position="181"/>
        <end position="206"/>
    </location>
</feature>
<gene>
    <name evidence="3" type="ORF">C4784_12250</name>
    <name evidence="2" type="ORF">C4855_14130</name>
</gene>
<dbReference type="Proteomes" id="UP000245068">
    <property type="component" value="Unassembled WGS sequence"/>
</dbReference>
<evidence type="ECO:0000313" key="2">
    <source>
        <dbReference type="EMBL" id="PVJ46543.1"/>
    </source>
</evidence>
<feature type="transmembrane region" description="Helical" evidence="1">
    <location>
        <begin position="6"/>
        <end position="26"/>
    </location>
</feature>